<sequence>TKTDTGCEASATPHLDLETKTLSVTLGKDYVVGARRLFALPDPPSGLVSPATSPIRLTRALHSRTGEQLAILAGGPITQIYNCRVLRGHRLEHDDVWFQDGRIINPTSLYGLRNPDSRIDARGLIVAPGLVDVQLNGAFGYDFSFNKSDIATCLDVVSRGVLLQGCTSFCPTTVSSDSETYHRVLPHLGRRAGSLRNGAESLGAHVEGPFMNPKKKGAHDVSCLRTAPNGLADFDECYGLENLRNHVAYMTVAPEVDGVLEAIPQLISECHIGISQGHSVATNEIARQAHKGGARMITHLFNAMTTFHHRDPGIVGLLSASRGSECLKLDANGVPILEQHLADPDMVFYGLICDGIHVHPNAVKIAYNSHPAGAVLVTDAMGAMGLPDGHYKLGNMPVVVGPKADVKGCPRAALIQGTDTLAGSIVTLIECVRNFRAFTQCSIVEAIEAATLRPAQMLGIERKKGTLDYGADADIIFLSDELYVQRVFVRGELATPDTV</sequence>
<proteinExistence type="predicted"/>
<keyword evidence="1" id="KW-0378">Hydrolase</keyword>
<accession>A0ACC1K1C0</accession>
<gene>
    <name evidence="1" type="primary">NAG2_2</name>
    <name evidence="1" type="ORF">GGI18_005006</name>
</gene>
<dbReference type="EC" id="3.5.1.25" evidence="1"/>
<name>A0ACC1K1C0_9FUNG</name>
<protein>
    <submittedName>
        <fullName evidence="1">N-acetyl-glucosamine-6-phosphate deacetylase</fullName>
        <ecNumber evidence="1">3.5.1.25</ecNumber>
    </submittedName>
</protein>
<keyword evidence="2" id="KW-1185">Reference proteome</keyword>
<organism evidence="1 2">
    <name type="scientific">Coemansia linderi</name>
    <dbReference type="NCBI Taxonomy" id="2663919"/>
    <lineage>
        <taxon>Eukaryota</taxon>
        <taxon>Fungi</taxon>
        <taxon>Fungi incertae sedis</taxon>
        <taxon>Zoopagomycota</taxon>
        <taxon>Kickxellomycotina</taxon>
        <taxon>Kickxellomycetes</taxon>
        <taxon>Kickxellales</taxon>
        <taxon>Kickxellaceae</taxon>
        <taxon>Coemansia</taxon>
    </lineage>
</organism>
<evidence type="ECO:0000313" key="1">
    <source>
        <dbReference type="EMBL" id="KAJ2771643.1"/>
    </source>
</evidence>
<dbReference type="EMBL" id="JANBUK010002587">
    <property type="protein sequence ID" value="KAJ2771643.1"/>
    <property type="molecule type" value="Genomic_DNA"/>
</dbReference>
<reference evidence="1" key="1">
    <citation type="submission" date="2022-07" db="EMBL/GenBank/DDBJ databases">
        <title>Phylogenomic reconstructions and comparative analyses of Kickxellomycotina fungi.</title>
        <authorList>
            <person name="Reynolds N.K."/>
            <person name="Stajich J.E."/>
            <person name="Barry K."/>
            <person name="Grigoriev I.V."/>
            <person name="Crous P."/>
            <person name="Smith M.E."/>
        </authorList>
    </citation>
    <scope>NUCLEOTIDE SEQUENCE</scope>
    <source>
        <strain evidence="1">BCRC 34191</strain>
    </source>
</reference>
<feature type="non-terminal residue" evidence="1">
    <location>
        <position position="499"/>
    </location>
</feature>
<dbReference type="Proteomes" id="UP001140066">
    <property type="component" value="Unassembled WGS sequence"/>
</dbReference>
<evidence type="ECO:0000313" key="2">
    <source>
        <dbReference type="Proteomes" id="UP001140066"/>
    </source>
</evidence>
<feature type="non-terminal residue" evidence="1">
    <location>
        <position position="1"/>
    </location>
</feature>
<comment type="caution">
    <text evidence="1">The sequence shown here is derived from an EMBL/GenBank/DDBJ whole genome shotgun (WGS) entry which is preliminary data.</text>
</comment>